<evidence type="ECO:0000256" key="1">
    <source>
        <dbReference type="ARBA" id="ARBA00007673"/>
    </source>
</evidence>
<keyword evidence="4" id="KW-1185">Reference proteome</keyword>
<dbReference type="Pfam" id="PF04303">
    <property type="entry name" value="PrpF"/>
    <property type="match status" value="1"/>
</dbReference>
<evidence type="ECO:0000313" key="4">
    <source>
        <dbReference type="Proteomes" id="UP000041625"/>
    </source>
</evidence>
<dbReference type="GO" id="GO:0016853">
    <property type="term" value="F:isomerase activity"/>
    <property type="evidence" value="ECO:0007669"/>
    <property type="project" value="UniProtKB-KW"/>
</dbReference>
<protein>
    <submittedName>
        <fullName evidence="3">4-oxalomesaconate tautomerase</fullName>
        <ecNumber evidence="3">5.3.2.8</ecNumber>
    </submittedName>
</protein>
<dbReference type="InterPro" id="IPR047687">
    <property type="entry name" value="OMA_tautomer-like"/>
</dbReference>
<name>A0AA86XAK5_9VIBR</name>
<reference evidence="3 4" key="1">
    <citation type="submission" date="2014-06" db="EMBL/GenBank/DDBJ databases">
        <authorList>
            <person name="Le Roux F."/>
        </authorList>
    </citation>
    <scope>NUCLEOTIDE SEQUENCE [LARGE SCALE GENOMIC DNA]</scope>
    <source>
        <strain evidence="3 4">J2-31</strain>
    </source>
</reference>
<dbReference type="RefSeq" id="WP_050650648.1">
    <property type="nucleotide sequence ID" value="NZ_LK933977.1"/>
</dbReference>
<dbReference type="Gene3D" id="3.10.310.10">
    <property type="entry name" value="Diaminopimelate Epimerase, Chain A, domain 1"/>
    <property type="match status" value="2"/>
</dbReference>
<proteinExistence type="inferred from homology"/>
<dbReference type="InterPro" id="IPR007400">
    <property type="entry name" value="PrpF-like"/>
</dbReference>
<evidence type="ECO:0000256" key="2">
    <source>
        <dbReference type="ARBA" id="ARBA00023235"/>
    </source>
</evidence>
<dbReference type="NCBIfam" id="NF033377">
    <property type="entry name" value="OMA_tautomer"/>
    <property type="match status" value="1"/>
</dbReference>
<sequence>MSNQAPCMWMRAGTSKGAYFLKDDLPINSAERDAFLLSVMGSPDERQIDGIGGADPLTSKVAIVEPSSQEHVDIDYLFLQVFVDQALVSSKQNCGNILAGVAPFAIERGLVEAKEGTTSVRIFMENTQQIATVEVQTPNKQVTYQGDCHIDGVPSSSAPIAVTFEDTAGSTCGALIPSGNVIDTIDGIDVTLIDNGMPVVVMCAKDLGITGDESREQLDNNQALKQRLESIRLQAGPLMNLGDVSELSVPKMSLVSEPQYGGAISTRTFIPHRCHASIGVLGAVSVASACILDNAPAKQLAQINSSSQAEQLATQTETSVKVALDVEHPIGKMIVVLDIKNNQVQSAAILRTARKLFDGTVFGHQ</sequence>
<dbReference type="Proteomes" id="UP000041625">
    <property type="component" value="Unassembled WGS sequence"/>
</dbReference>
<dbReference type="SUPFAM" id="SSF54506">
    <property type="entry name" value="Diaminopimelate epimerase-like"/>
    <property type="match status" value="2"/>
</dbReference>
<dbReference type="EC" id="5.3.2.8" evidence="3"/>
<gene>
    <name evidence="3" type="primary">galD</name>
    <name evidence="3" type="ORF">VCR31J2_1290103</name>
</gene>
<keyword evidence="2 3" id="KW-0413">Isomerase</keyword>
<comment type="similarity">
    <text evidence="1">Belongs to the PrpF family.</text>
</comment>
<dbReference type="PANTHER" id="PTHR43709">
    <property type="entry name" value="ACONITATE ISOMERASE-RELATED"/>
    <property type="match status" value="1"/>
</dbReference>
<dbReference type="AlphaFoldDB" id="A0AA86XAK5"/>
<evidence type="ECO:0000313" key="3">
    <source>
        <dbReference type="EMBL" id="CDT71902.1"/>
    </source>
</evidence>
<organism evidence="3 4">
    <name type="scientific">Vibrio coralliirubri</name>
    <dbReference type="NCBI Taxonomy" id="1516159"/>
    <lineage>
        <taxon>Bacteria</taxon>
        <taxon>Pseudomonadati</taxon>
        <taxon>Pseudomonadota</taxon>
        <taxon>Gammaproteobacteria</taxon>
        <taxon>Vibrionales</taxon>
        <taxon>Vibrionaceae</taxon>
        <taxon>Vibrio</taxon>
    </lineage>
</organism>
<accession>A0AA86XAK5</accession>
<comment type="caution">
    <text evidence="3">The sequence shown here is derived from an EMBL/GenBank/DDBJ whole genome shotgun (WGS) entry which is preliminary data.</text>
</comment>
<dbReference type="PANTHER" id="PTHR43709:SF3">
    <property type="entry name" value="ISOMERASE YBHH-RELATED"/>
    <property type="match status" value="1"/>
</dbReference>
<dbReference type="EMBL" id="CCKJ01000034">
    <property type="protein sequence ID" value="CDT71902.1"/>
    <property type="molecule type" value="Genomic_DNA"/>
</dbReference>